<dbReference type="InterPro" id="IPR007561">
    <property type="entry name" value="Cell_div_SepF/SepF-rel"/>
</dbReference>
<comment type="function">
    <text evidence="4 5">Cell division protein that is part of the divisome complex and is recruited early to the Z-ring. Probably stimulates Z-ring formation, perhaps through the cross-linking of FtsZ protofilaments. Its function overlaps with FtsA.</text>
</comment>
<keyword evidence="3 5" id="KW-0131">Cell cycle</keyword>
<dbReference type="Proteomes" id="UP000824201">
    <property type="component" value="Unassembled WGS sequence"/>
</dbReference>
<evidence type="ECO:0000313" key="8">
    <source>
        <dbReference type="Proteomes" id="UP000824201"/>
    </source>
</evidence>
<evidence type="ECO:0000313" key="7">
    <source>
        <dbReference type="EMBL" id="HIR87630.1"/>
    </source>
</evidence>
<dbReference type="Pfam" id="PF04472">
    <property type="entry name" value="SepF"/>
    <property type="match status" value="1"/>
</dbReference>
<dbReference type="GO" id="GO:0000917">
    <property type="term" value="P:division septum assembly"/>
    <property type="evidence" value="ECO:0007669"/>
    <property type="project" value="UniProtKB-KW"/>
</dbReference>
<feature type="region of interest" description="Disordered" evidence="6">
    <location>
        <begin position="21"/>
        <end position="67"/>
    </location>
</feature>
<dbReference type="PANTHER" id="PTHR35798:SF1">
    <property type="entry name" value="CELL DIVISION PROTEIN SEPF"/>
    <property type="match status" value="1"/>
</dbReference>
<gene>
    <name evidence="5 7" type="primary">sepF</name>
    <name evidence="7" type="ORF">IAC96_01645</name>
</gene>
<protein>
    <recommendedName>
        <fullName evidence="5">Cell division protein SepF</fullName>
    </recommendedName>
</protein>
<dbReference type="HAMAP" id="MF_01197">
    <property type="entry name" value="SepF"/>
    <property type="match status" value="1"/>
</dbReference>
<evidence type="ECO:0000256" key="5">
    <source>
        <dbReference type="HAMAP-Rule" id="MF_01197"/>
    </source>
</evidence>
<sequence length="179" mass="19889">MGFFDDFLGKIKLMPEEEDFDEDMIEEEESNAYENPNKSNYQTKSEMKSENQVENTSIDDKKKAKTSKVVPMKTTTSSKTISNQSEVCMIMPKGYEDASEIADVLLHGKCVVLNLEGMNIEAAQRIIDFSSGACYTMGGNLQKISKKIFIVTPANVELSGDFTNLLGDSVNLSNLNLTM</sequence>
<keyword evidence="2 5" id="KW-0717">Septation</keyword>
<organism evidence="7 8">
    <name type="scientific">Candidatus Fimimorpha faecalis</name>
    <dbReference type="NCBI Taxonomy" id="2840824"/>
    <lineage>
        <taxon>Bacteria</taxon>
        <taxon>Bacillati</taxon>
        <taxon>Bacillota</taxon>
        <taxon>Clostridia</taxon>
        <taxon>Eubacteriales</taxon>
        <taxon>Candidatus Fimimorpha</taxon>
    </lineage>
</organism>
<accession>A0A9D1JCD4</accession>
<keyword evidence="5" id="KW-0963">Cytoplasm</keyword>
<feature type="compositionally biased region" description="Polar residues" evidence="6">
    <location>
        <begin position="32"/>
        <end position="44"/>
    </location>
</feature>
<dbReference type="AlphaFoldDB" id="A0A9D1JCD4"/>
<comment type="caution">
    <text evidence="7">The sequence shown here is derived from an EMBL/GenBank/DDBJ whole genome shotgun (WGS) entry which is preliminary data.</text>
</comment>
<comment type="subcellular location">
    <subcellularLocation>
        <location evidence="5">Cytoplasm</location>
    </subcellularLocation>
    <text evidence="5">Localizes to the division site, in a FtsZ-dependent manner.</text>
</comment>
<evidence type="ECO:0000256" key="4">
    <source>
        <dbReference type="ARBA" id="ARBA00044936"/>
    </source>
</evidence>
<dbReference type="InterPro" id="IPR038594">
    <property type="entry name" value="SepF-like_sf"/>
</dbReference>
<comment type="subunit">
    <text evidence="5">Homodimer. Interacts with FtsZ.</text>
</comment>
<dbReference type="InterPro" id="IPR023052">
    <property type="entry name" value="Cell_div_SepF"/>
</dbReference>
<dbReference type="GO" id="GO:0005737">
    <property type="term" value="C:cytoplasm"/>
    <property type="evidence" value="ECO:0007669"/>
    <property type="project" value="UniProtKB-SubCell"/>
</dbReference>
<evidence type="ECO:0000256" key="6">
    <source>
        <dbReference type="SAM" id="MobiDB-lite"/>
    </source>
</evidence>
<comment type="similarity">
    <text evidence="5">Belongs to the SepF family.</text>
</comment>
<reference evidence="7" key="1">
    <citation type="submission" date="2020-10" db="EMBL/GenBank/DDBJ databases">
        <authorList>
            <person name="Gilroy R."/>
        </authorList>
    </citation>
    <scope>NUCLEOTIDE SEQUENCE</scope>
    <source>
        <strain evidence="7">ChiW13-3771</strain>
    </source>
</reference>
<evidence type="ECO:0000256" key="2">
    <source>
        <dbReference type="ARBA" id="ARBA00023210"/>
    </source>
</evidence>
<dbReference type="Gene3D" id="3.30.110.150">
    <property type="entry name" value="SepF-like protein"/>
    <property type="match status" value="1"/>
</dbReference>
<keyword evidence="1 5" id="KW-0132">Cell division</keyword>
<reference evidence="7" key="2">
    <citation type="journal article" date="2021" name="PeerJ">
        <title>Extensive microbial diversity within the chicken gut microbiome revealed by metagenomics and culture.</title>
        <authorList>
            <person name="Gilroy R."/>
            <person name="Ravi A."/>
            <person name="Getino M."/>
            <person name="Pursley I."/>
            <person name="Horton D.L."/>
            <person name="Alikhan N.F."/>
            <person name="Baker D."/>
            <person name="Gharbi K."/>
            <person name="Hall N."/>
            <person name="Watson M."/>
            <person name="Adriaenssens E.M."/>
            <person name="Foster-Nyarko E."/>
            <person name="Jarju S."/>
            <person name="Secka A."/>
            <person name="Antonio M."/>
            <person name="Oren A."/>
            <person name="Chaudhuri R.R."/>
            <person name="La Ragione R."/>
            <person name="Hildebrand F."/>
            <person name="Pallen M.J."/>
        </authorList>
    </citation>
    <scope>NUCLEOTIDE SEQUENCE</scope>
    <source>
        <strain evidence="7">ChiW13-3771</strain>
    </source>
</reference>
<evidence type="ECO:0000256" key="3">
    <source>
        <dbReference type="ARBA" id="ARBA00023306"/>
    </source>
</evidence>
<dbReference type="PANTHER" id="PTHR35798">
    <property type="entry name" value="CELL DIVISION PROTEIN SEPF"/>
    <property type="match status" value="1"/>
</dbReference>
<name>A0A9D1JCD4_9FIRM</name>
<proteinExistence type="inferred from homology"/>
<feature type="compositionally biased region" description="Acidic residues" evidence="6">
    <location>
        <begin position="21"/>
        <end position="31"/>
    </location>
</feature>
<evidence type="ECO:0000256" key="1">
    <source>
        <dbReference type="ARBA" id="ARBA00022618"/>
    </source>
</evidence>
<dbReference type="GO" id="GO:0043093">
    <property type="term" value="P:FtsZ-dependent cytokinesis"/>
    <property type="evidence" value="ECO:0007669"/>
    <property type="project" value="UniProtKB-UniRule"/>
</dbReference>
<dbReference type="EMBL" id="DVHN01000016">
    <property type="protein sequence ID" value="HIR87630.1"/>
    <property type="molecule type" value="Genomic_DNA"/>
</dbReference>